<gene>
    <name evidence="2" type="ORF">EV129_113128</name>
</gene>
<name>A0A4R3RF19_9HYPH</name>
<comment type="caution">
    <text evidence="2">The sequence shown here is derived from an EMBL/GenBank/DDBJ whole genome shotgun (WGS) entry which is preliminary data.</text>
</comment>
<dbReference type="EMBL" id="SMBK01000013">
    <property type="protein sequence ID" value="TCU34143.1"/>
    <property type="molecule type" value="Genomic_DNA"/>
</dbReference>
<organism evidence="2 3">
    <name type="scientific">Rhizobium azibense</name>
    <dbReference type="NCBI Taxonomy" id="1136135"/>
    <lineage>
        <taxon>Bacteria</taxon>
        <taxon>Pseudomonadati</taxon>
        <taxon>Pseudomonadota</taxon>
        <taxon>Alphaproteobacteria</taxon>
        <taxon>Hyphomicrobiales</taxon>
        <taxon>Rhizobiaceae</taxon>
        <taxon>Rhizobium/Agrobacterium group</taxon>
        <taxon>Rhizobium</taxon>
    </lineage>
</organism>
<dbReference type="InterPro" id="IPR051532">
    <property type="entry name" value="Ester_Hydrolysis_Enzymes"/>
</dbReference>
<dbReference type="InterPro" id="IPR013830">
    <property type="entry name" value="SGNH_hydro"/>
</dbReference>
<dbReference type="SUPFAM" id="SSF52266">
    <property type="entry name" value="SGNH hydrolase"/>
    <property type="match status" value="1"/>
</dbReference>
<sequence length="458" mass="49085">MTLYIENVVPTRGRRLGVIGTSLVQQNDLGATGSSNKASHSSRGWLSWARFYGQGLFDCPIWYDPGVYVGWEPSGVAGTSRLFQGLNAGVSGQTISEIDARKSFLVENVDCDIVLIDAGTNDAASLAKEVNQAGREALADYYLSYGKIVVLLPILARTTAPWPGGGTTRARANWINAKSRDFCRTRRNCYHFDWNEPWVDAASQYGTPIAGYTADGTHTVPKGGEAIGKALVEFLKTILPAGSKRVSSPDDKYSAADNPRGNLLANPFLTGTTGTNGTGSSGTVADGMRVERALGASTVVASLEARPNRGFWQVMTITPSGGAEDKIYFRTNSADTPHSFPNTEWVQASCELETNDYAGFVGATLALLDMNGGTALQYSYGMEVYNNGSANEKWAAQARSGLLLTPPMKIATGSTALRWRLEVTFDASVAGTPIVKCGAVELRPVQDPRTLLNWSAPI</sequence>
<dbReference type="RefSeq" id="WP_132552901.1">
    <property type="nucleotide sequence ID" value="NZ_SMBK01000013.1"/>
</dbReference>
<accession>A0A4R3RF19</accession>
<feature type="domain" description="SGNH hydrolase-type esterase" evidence="1">
    <location>
        <begin position="65"/>
        <end position="223"/>
    </location>
</feature>
<dbReference type="PANTHER" id="PTHR30383">
    <property type="entry name" value="THIOESTERASE 1/PROTEASE 1/LYSOPHOSPHOLIPASE L1"/>
    <property type="match status" value="1"/>
</dbReference>
<reference evidence="2 3" key="1">
    <citation type="submission" date="2019-03" db="EMBL/GenBank/DDBJ databases">
        <title>Genomic Encyclopedia of Type Strains, Phase IV (KMG-V): Genome sequencing to study the core and pangenomes of soil and plant-associated prokaryotes.</title>
        <authorList>
            <person name="Whitman W."/>
        </authorList>
    </citation>
    <scope>NUCLEOTIDE SEQUENCE [LARGE SCALE GENOMIC DNA]</scope>
    <source>
        <strain evidence="2 3">IE4868</strain>
    </source>
</reference>
<evidence type="ECO:0000313" key="3">
    <source>
        <dbReference type="Proteomes" id="UP000295507"/>
    </source>
</evidence>
<dbReference type="Gene3D" id="3.40.50.1110">
    <property type="entry name" value="SGNH hydrolase"/>
    <property type="match status" value="1"/>
</dbReference>
<dbReference type="CDD" id="cd00229">
    <property type="entry name" value="SGNH_hydrolase"/>
    <property type="match status" value="1"/>
</dbReference>
<dbReference type="PANTHER" id="PTHR30383:SF29">
    <property type="entry name" value="SGNH HYDROLASE-TYPE ESTERASE DOMAIN-CONTAINING PROTEIN"/>
    <property type="match status" value="1"/>
</dbReference>
<dbReference type="InterPro" id="IPR036514">
    <property type="entry name" value="SGNH_hydro_sf"/>
</dbReference>
<protein>
    <submittedName>
        <fullName evidence="2">Lysophospholipase L1-like esterase</fullName>
    </submittedName>
</protein>
<evidence type="ECO:0000313" key="2">
    <source>
        <dbReference type="EMBL" id="TCU34143.1"/>
    </source>
</evidence>
<evidence type="ECO:0000259" key="1">
    <source>
        <dbReference type="Pfam" id="PF13472"/>
    </source>
</evidence>
<dbReference type="Pfam" id="PF13472">
    <property type="entry name" value="Lipase_GDSL_2"/>
    <property type="match status" value="1"/>
</dbReference>
<dbReference type="AlphaFoldDB" id="A0A4R3RF19"/>
<dbReference type="Proteomes" id="UP000295507">
    <property type="component" value="Unassembled WGS sequence"/>
</dbReference>
<proteinExistence type="predicted"/>
<dbReference type="GO" id="GO:0016788">
    <property type="term" value="F:hydrolase activity, acting on ester bonds"/>
    <property type="evidence" value="ECO:0007669"/>
    <property type="project" value="UniProtKB-ARBA"/>
</dbReference>